<reference evidence="1" key="1">
    <citation type="submission" date="2015-12" db="EMBL/GenBank/DDBJ databases">
        <title>Gene expression during late stages of embryo sac development: a critical building block for successful pollen-pistil interactions.</title>
        <authorList>
            <person name="Liu Y."/>
            <person name="Joly V."/>
            <person name="Sabar M."/>
            <person name="Matton D.P."/>
        </authorList>
    </citation>
    <scope>NUCLEOTIDE SEQUENCE</scope>
</reference>
<proteinExistence type="predicted"/>
<accession>A0A0V0GYB3</accession>
<evidence type="ECO:0000313" key="1">
    <source>
        <dbReference type="EMBL" id="JAP13086.1"/>
    </source>
</evidence>
<dbReference type="AlphaFoldDB" id="A0A0V0GYB3"/>
<dbReference type="EMBL" id="GEDG01028578">
    <property type="protein sequence ID" value="JAP13086.1"/>
    <property type="molecule type" value="Transcribed_RNA"/>
</dbReference>
<organism evidence="1">
    <name type="scientific">Solanum chacoense</name>
    <name type="common">Chaco potato</name>
    <dbReference type="NCBI Taxonomy" id="4108"/>
    <lineage>
        <taxon>Eukaryota</taxon>
        <taxon>Viridiplantae</taxon>
        <taxon>Streptophyta</taxon>
        <taxon>Embryophyta</taxon>
        <taxon>Tracheophyta</taxon>
        <taxon>Spermatophyta</taxon>
        <taxon>Magnoliopsida</taxon>
        <taxon>eudicotyledons</taxon>
        <taxon>Gunneridae</taxon>
        <taxon>Pentapetalae</taxon>
        <taxon>asterids</taxon>
        <taxon>lamiids</taxon>
        <taxon>Solanales</taxon>
        <taxon>Solanaceae</taxon>
        <taxon>Solanoideae</taxon>
        <taxon>Solaneae</taxon>
        <taxon>Solanum</taxon>
    </lineage>
</organism>
<protein>
    <submittedName>
        <fullName evidence="1">Putative ovule protein</fullName>
    </submittedName>
</protein>
<name>A0A0V0GYB3_SOLCH</name>
<sequence length="102" mass="12042">MLLLSYKVHKIQYFIEIRFLRVIFILFDAIYLGSTLTQTKVSYIPLMRSLTFTTWLTFWEEEQVCCQPFTLACPSVPKAIPTSQYLSLGGRLALRWMHYQLI</sequence>